<dbReference type="InterPro" id="IPR036849">
    <property type="entry name" value="Enolase-like_C_sf"/>
</dbReference>
<dbReference type="SUPFAM" id="SSF54826">
    <property type="entry name" value="Enolase N-terminal domain-like"/>
    <property type="match status" value="1"/>
</dbReference>
<dbReference type="EC" id="4.2.1.11" evidence="3"/>
<dbReference type="SUPFAM" id="SSF51604">
    <property type="entry name" value="Enolase C-terminal domain-like"/>
    <property type="match status" value="1"/>
</dbReference>
<evidence type="ECO:0000259" key="10">
    <source>
        <dbReference type="SMART" id="SM01193"/>
    </source>
</evidence>
<dbReference type="PANTHER" id="PTHR11902">
    <property type="entry name" value="ENOLASE"/>
    <property type="match status" value="1"/>
</dbReference>
<dbReference type="SMART" id="SM01192">
    <property type="entry name" value="Enolase_C"/>
    <property type="match status" value="1"/>
</dbReference>
<evidence type="ECO:0000256" key="3">
    <source>
        <dbReference type="ARBA" id="ARBA00012058"/>
    </source>
</evidence>
<keyword evidence="4" id="KW-0324">Glycolysis</keyword>
<dbReference type="InterPro" id="IPR020811">
    <property type="entry name" value="Enolase_N"/>
</dbReference>
<comment type="pathway">
    <text evidence="1">Carbohydrate degradation; glycolysis; pyruvate from D-glyceraldehyde 3-phosphate: step 4/5.</text>
</comment>
<dbReference type="GO" id="GO:0000015">
    <property type="term" value="C:phosphopyruvate hydratase complex"/>
    <property type="evidence" value="ECO:0007669"/>
    <property type="project" value="InterPro"/>
</dbReference>
<name>A0A8D3B241_SCOMX</name>
<accession>A0A8D3B241</accession>
<dbReference type="PANTHER" id="PTHR11902:SF30">
    <property type="entry name" value="ENOLASE 4"/>
    <property type="match status" value="1"/>
</dbReference>
<dbReference type="CDD" id="cd22974">
    <property type="entry name" value="DD_ENO4"/>
    <property type="match status" value="1"/>
</dbReference>
<comment type="similarity">
    <text evidence="2">Belongs to the enolase family.</text>
</comment>
<evidence type="ECO:0000313" key="11">
    <source>
        <dbReference type="Ensembl" id="ENSSMAP00000027242.2"/>
    </source>
</evidence>
<feature type="domain" description="Enolase N-terminal" evidence="10">
    <location>
        <begin position="70"/>
        <end position="271"/>
    </location>
</feature>
<dbReference type="InterPro" id="IPR000941">
    <property type="entry name" value="Enolase"/>
</dbReference>
<evidence type="ECO:0000259" key="9">
    <source>
        <dbReference type="SMART" id="SM01192"/>
    </source>
</evidence>
<evidence type="ECO:0000256" key="6">
    <source>
        <dbReference type="ARBA" id="ARBA00031125"/>
    </source>
</evidence>
<dbReference type="Pfam" id="PF00113">
    <property type="entry name" value="Enolase_C"/>
    <property type="match status" value="1"/>
</dbReference>
<sequence length="588" mass="64128">MAHHQGFLSRLSKQERDTYETKVAAADFYRANRVPEEIERALNELFLRKPPDVHGFLADHFANLSAPPRIIRLNGRQVYDSRGQPSVEVDVFCIVRNKERVRLGSHIRVTSSLKGLPSPGVQVTSAGVSGLLGPEELADHVTTAVQWIDEPLNNMLQGQSPFDQSEVDRALSLMSFGVVFKNILMTDQNSSSVWGGGYIQRLMSASPRHNITNATNLTYVTAKKSKAAEKPIPPAEPPEPVLAGSLAIGSVSLAVAATGAQLRGVPLYRYIAALRAQFHIPVSLVTLLSCGKASPGKLSLLEEILLVPKAGQRVKQVLTITMTLELQKEMIRIMNSATKVTPAALHDSGAPAVSFEKPEQPLDLVGEACANLGLALGTDIHLAANCAARELMDYTKGKYEVTAGVFKSPDELMDVYKTLVGKYTAVVALIDPFRREDREQWEMLGNLIGGSCSLLSDVTQESRGPPLPGVRGHVLKHVHETTVSDLILVSNEAFFENHFHSCVTSVSVSHAAALLPQAVGLGLDYVKLGGLSGAERMTKYNRLISIEEELVQQGILGGFFPSFLCSSLNFSFSSWTEEKGTRQRERER</sequence>
<organism evidence="11 12">
    <name type="scientific">Scophthalmus maximus</name>
    <name type="common">Turbot</name>
    <name type="synonym">Psetta maxima</name>
    <dbReference type="NCBI Taxonomy" id="52904"/>
    <lineage>
        <taxon>Eukaryota</taxon>
        <taxon>Metazoa</taxon>
        <taxon>Chordata</taxon>
        <taxon>Craniata</taxon>
        <taxon>Vertebrata</taxon>
        <taxon>Euteleostomi</taxon>
        <taxon>Actinopterygii</taxon>
        <taxon>Neopterygii</taxon>
        <taxon>Teleostei</taxon>
        <taxon>Neoteleostei</taxon>
        <taxon>Acanthomorphata</taxon>
        <taxon>Carangaria</taxon>
        <taxon>Pleuronectiformes</taxon>
        <taxon>Pleuronectoidei</taxon>
        <taxon>Scophthalmidae</taxon>
        <taxon>Scophthalmus</taxon>
    </lineage>
</organism>
<evidence type="ECO:0000256" key="8">
    <source>
        <dbReference type="ARBA" id="ARBA00048333"/>
    </source>
</evidence>
<evidence type="ECO:0000256" key="2">
    <source>
        <dbReference type="ARBA" id="ARBA00009604"/>
    </source>
</evidence>
<feature type="domain" description="Enolase C-terminal TIM barrel" evidence="9">
    <location>
        <begin position="277"/>
        <end position="562"/>
    </location>
</feature>
<gene>
    <name evidence="11" type="primary">ENO4</name>
</gene>
<evidence type="ECO:0000256" key="1">
    <source>
        <dbReference type="ARBA" id="ARBA00005031"/>
    </source>
</evidence>
<reference evidence="11" key="1">
    <citation type="submission" date="2023-05" db="EMBL/GenBank/DDBJ databases">
        <title>High-quality long-read genome of Scophthalmus maximus.</title>
        <authorList>
            <person name="Lien S."/>
            <person name="Martinez P."/>
        </authorList>
    </citation>
    <scope>NUCLEOTIDE SEQUENCE [LARGE SCALE GENOMIC DNA]</scope>
</reference>
<dbReference type="SMART" id="SM01193">
    <property type="entry name" value="Enolase_N"/>
    <property type="match status" value="1"/>
</dbReference>
<dbReference type="InterPro" id="IPR029017">
    <property type="entry name" value="Enolase-like_N"/>
</dbReference>
<evidence type="ECO:0000256" key="7">
    <source>
        <dbReference type="ARBA" id="ARBA00034855"/>
    </source>
</evidence>
<dbReference type="InterPro" id="IPR047500">
    <property type="entry name" value="DD_ENO4"/>
</dbReference>
<keyword evidence="5" id="KW-0456">Lyase</keyword>
<evidence type="ECO:0000256" key="5">
    <source>
        <dbReference type="ARBA" id="ARBA00023239"/>
    </source>
</evidence>
<dbReference type="GO" id="GO:0006096">
    <property type="term" value="P:glycolytic process"/>
    <property type="evidence" value="ECO:0007669"/>
    <property type="project" value="UniProtKB-UniPathway"/>
</dbReference>
<protein>
    <recommendedName>
        <fullName evidence="7">Enolase 4</fullName>
        <ecNumber evidence="3">4.2.1.11</ecNumber>
    </recommendedName>
    <alternativeName>
        <fullName evidence="6">2-phospho-D-glycerate hydro-lyase</fullName>
    </alternativeName>
</protein>
<proteinExistence type="inferred from homology"/>
<reference evidence="11" key="2">
    <citation type="submission" date="2025-08" db="UniProtKB">
        <authorList>
            <consortium name="Ensembl"/>
        </authorList>
    </citation>
    <scope>IDENTIFICATION</scope>
</reference>
<dbReference type="Proteomes" id="UP000694558">
    <property type="component" value="Chromosome 15"/>
</dbReference>
<dbReference type="Gene3D" id="3.30.390.10">
    <property type="entry name" value="Enolase-like, N-terminal domain"/>
    <property type="match status" value="1"/>
</dbReference>
<comment type="catalytic activity">
    <reaction evidence="8">
        <text>(2R)-2-phosphoglycerate = phosphoenolpyruvate + H2O</text>
        <dbReference type="Rhea" id="RHEA:10164"/>
        <dbReference type="ChEBI" id="CHEBI:15377"/>
        <dbReference type="ChEBI" id="CHEBI:58289"/>
        <dbReference type="ChEBI" id="CHEBI:58702"/>
        <dbReference type="EC" id="4.2.1.11"/>
    </reaction>
</comment>
<dbReference type="AlphaFoldDB" id="A0A8D3B241"/>
<evidence type="ECO:0000313" key="12">
    <source>
        <dbReference type="Proteomes" id="UP000694558"/>
    </source>
</evidence>
<dbReference type="GO" id="GO:0000287">
    <property type="term" value="F:magnesium ion binding"/>
    <property type="evidence" value="ECO:0007669"/>
    <property type="project" value="InterPro"/>
</dbReference>
<dbReference type="InterPro" id="IPR020810">
    <property type="entry name" value="Enolase_C"/>
</dbReference>
<dbReference type="UniPathway" id="UPA00109">
    <property type="reaction ID" value="UER00187"/>
</dbReference>
<dbReference type="GeneTree" id="ENSGT00950000182805"/>
<evidence type="ECO:0000256" key="4">
    <source>
        <dbReference type="ARBA" id="ARBA00023152"/>
    </source>
</evidence>
<dbReference type="GO" id="GO:0004634">
    <property type="term" value="F:phosphopyruvate hydratase activity"/>
    <property type="evidence" value="ECO:0007669"/>
    <property type="project" value="UniProtKB-EC"/>
</dbReference>
<dbReference type="Ensembl" id="ENSSMAT00000027573.2">
    <property type="protein sequence ID" value="ENSSMAP00000027242.2"/>
    <property type="gene ID" value="ENSSMAG00000016658.2"/>
</dbReference>
<dbReference type="Gene3D" id="3.20.20.120">
    <property type="entry name" value="Enolase-like C-terminal domain"/>
    <property type="match status" value="1"/>
</dbReference>